<gene>
    <name evidence="2" type="ORF">ASIM_LOCUS7640</name>
</gene>
<evidence type="ECO:0000259" key="1">
    <source>
        <dbReference type="Pfam" id="PF18401"/>
    </source>
</evidence>
<evidence type="ECO:0000313" key="2">
    <source>
        <dbReference type="EMBL" id="VDK29664.1"/>
    </source>
</evidence>
<dbReference type="GO" id="GO:0018279">
    <property type="term" value="P:protein N-linked glycosylation via asparagine"/>
    <property type="evidence" value="ECO:0007669"/>
    <property type="project" value="TreeGrafter"/>
</dbReference>
<accession>A0A0M3JJQ1</accession>
<dbReference type="PANTHER" id="PTHR11226">
    <property type="entry name" value="UDP-GLUCOSE GLYCOPROTEIN:GLUCOSYLTRANSFERASE"/>
    <property type="match status" value="1"/>
</dbReference>
<reference evidence="2 3" key="2">
    <citation type="submission" date="2018-11" db="EMBL/GenBank/DDBJ databases">
        <authorList>
            <consortium name="Pathogen Informatics"/>
        </authorList>
    </citation>
    <scope>NUCLEOTIDE SEQUENCE [LARGE SCALE GENOMIC DNA]</scope>
</reference>
<dbReference type="InterPro" id="IPR009448">
    <property type="entry name" value="UDP-g_GGtrans"/>
</dbReference>
<dbReference type="Proteomes" id="UP000267096">
    <property type="component" value="Unassembled WGS sequence"/>
</dbReference>
<dbReference type="Pfam" id="PF18401">
    <property type="entry name" value="Thioredoxin_13"/>
    <property type="match status" value="1"/>
</dbReference>
<organism evidence="4">
    <name type="scientific">Anisakis simplex</name>
    <name type="common">Herring worm</name>
    <dbReference type="NCBI Taxonomy" id="6269"/>
    <lineage>
        <taxon>Eukaryota</taxon>
        <taxon>Metazoa</taxon>
        <taxon>Ecdysozoa</taxon>
        <taxon>Nematoda</taxon>
        <taxon>Chromadorea</taxon>
        <taxon>Rhabditida</taxon>
        <taxon>Spirurina</taxon>
        <taxon>Ascaridomorpha</taxon>
        <taxon>Ascaridoidea</taxon>
        <taxon>Anisakidae</taxon>
        <taxon>Anisakis</taxon>
        <taxon>Anisakis simplex complex</taxon>
    </lineage>
</organism>
<keyword evidence="3" id="KW-1185">Reference proteome</keyword>
<dbReference type="GO" id="GO:0051082">
    <property type="term" value="F:unfolded protein binding"/>
    <property type="evidence" value="ECO:0007669"/>
    <property type="project" value="TreeGrafter"/>
</dbReference>
<dbReference type="AlphaFoldDB" id="A0A0M3JJQ1"/>
<dbReference type="GO" id="GO:0005783">
    <property type="term" value="C:endoplasmic reticulum"/>
    <property type="evidence" value="ECO:0007669"/>
    <property type="project" value="TreeGrafter"/>
</dbReference>
<evidence type="ECO:0000313" key="3">
    <source>
        <dbReference type="Proteomes" id="UP000267096"/>
    </source>
</evidence>
<sequence>MIGKAQAEEDSDGDVADYEDINGFNFNILRKLHNDSKESLDQFRLHLLEKDELTPLKVWQVQDLSYQAAQRVVLSGPEKAFAVLMEMSQYFPLLARSISRQAVTKEF</sequence>
<evidence type="ECO:0000313" key="4">
    <source>
        <dbReference type="WBParaSite" id="ASIM_0000787201-mRNA-1"/>
    </source>
</evidence>
<dbReference type="InterPro" id="IPR040694">
    <property type="entry name" value="UGGT_TRXL_2"/>
</dbReference>
<dbReference type="EMBL" id="UYRR01018925">
    <property type="protein sequence ID" value="VDK29664.1"/>
    <property type="molecule type" value="Genomic_DNA"/>
</dbReference>
<dbReference type="GO" id="GO:0036503">
    <property type="term" value="P:ERAD pathway"/>
    <property type="evidence" value="ECO:0007669"/>
    <property type="project" value="TreeGrafter"/>
</dbReference>
<dbReference type="OrthoDB" id="27683at2759"/>
<dbReference type="PANTHER" id="PTHR11226:SF0">
    <property type="entry name" value="UDP-GLUCOSE:GLYCOPROTEIN GLUCOSYLTRANSFERASE"/>
    <property type="match status" value="1"/>
</dbReference>
<proteinExistence type="predicted"/>
<dbReference type="WBParaSite" id="ASIM_0000787201-mRNA-1">
    <property type="protein sequence ID" value="ASIM_0000787201-mRNA-1"/>
    <property type="gene ID" value="ASIM_0000787201"/>
</dbReference>
<name>A0A0M3JJQ1_ANISI</name>
<protein>
    <submittedName>
        <fullName evidence="4">UDP-glucose:glycoprotein glucosyltransferase (inferred by orthology to a D. melanogaster protein)</fullName>
    </submittedName>
</protein>
<dbReference type="GO" id="GO:0003980">
    <property type="term" value="F:UDP-glucose:glycoprotein glucosyltransferase activity"/>
    <property type="evidence" value="ECO:0007669"/>
    <property type="project" value="InterPro"/>
</dbReference>
<reference evidence="4" key="1">
    <citation type="submission" date="2017-02" db="UniProtKB">
        <authorList>
            <consortium name="WormBaseParasite"/>
        </authorList>
    </citation>
    <scope>IDENTIFICATION</scope>
</reference>
<feature type="domain" description="UGGT thioredoxin-like" evidence="1">
    <location>
        <begin position="50"/>
        <end position="107"/>
    </location>
</feature>